<dbReference type="PANTHER" id="PTHR12358:SF106">
    <property type="entry name" value="LIPID KINASE YEGS"/>
    <property type="match status" value="1"/>
</dbReference>
<dbReference type="GO" id="GO:0005886">
    <property type="term" value="C:plasma membrane"/>
    <property type="evidence" value="ECO:0007669"/>
    <property type="project" value="TreeGrafter"/>
</dbReference>
<evidence type="ECO:0000259" key="1">
    <source>
        <dbReference type="PROSITE" id="PS50146"/>
    </source>
</evidence>
<evidence type="ECO:0000313" key="3">
    <source>
        <dbReference type="Proteomes" id="UP000002207"/>
    </source>
</evidence>
<protein>
    <recommendedName>
        <fullName evidence="1">DAGKc domain-containing protein</fullName>
    </recommendedName>
</protein>
<dbReference type="InParanoid" id="C1F5G3"/>
<evidence type="ECO:0000313" key="2">
    <source>
        <dbReference type="EMBL" id="ACO34480.1"/>
    </source>
</evidence>
<dbReference type="Gene3D" id="3.40.50.10330">
    <property type="entry name" value="Probable inorganic polyphosphate/atp-NAD kinase, domain 1"/>
    <property type="match status" value="1"/>
</dbReference>
<feature type="domain" description="DAGKc" evidence="1">
    <location>
        <begin position="20"/>
        <end position="155"/>
    </location>
</feature>
<dbReference type="Gene3D" id="2.60.200.40">
    <property type="match status" value="1"/>
</dbReference>
<organism evidence="2 3">
    <name type="scientific">Acidobacterium capsulatum (strain ATCC 51196 / DSM 11244 / BCRC 80197 / JCM 7670 / NBRC 15755 / NCIMB 13165 / 161)</name>
    <dbReference type="NCBI Taxonomy" id="240015"/>
    <lineage>
        <taxon>Bacteria</taxon>
        <taxon>Pseudomonadati</taxon>
        <taxon>Acidobacteriota</taxon>
        <taxon>Terriglobia</taxon>
        <taxon>Terriglobales</taxon>
        <taxon>Acidobacteriaceae</taxon>
        <taxon>Acidobacterium</taxon>
    </lineage>
</organism>
<dbReference type="KEGG" id="aca:ACP_1338"/>
<dbReference type="STRING" id="240015.ACP_1338"/>
<dbReference type="GO" id="GO:0004143">
    <property type="term" value="F:ATP-dependent diacylglycerol kinase activity"/>
    <property type="evidence" value="ECO:0007669"/>
    <property type="project" value="TreeGrafter"/>
</dbReference>
<dbReference type="InterPro" id="IPR050187">
    <property type="entry name" value="Lipid_Phosphate_FormReg"/>
</dbReference>
<keyword evidence="3" id="KW-1185">Reference proteome</keyword>
<name>C1F5G3_ACIC5</name>
<reference evidence="2 3" key="1">
    <citation type="journal article" date="2009" name="Appl. Environ. Microbiol.">
        <title>Three genomes from the phylum Acidobacteria provide insight into the lifestyles of these microorganisms in soils.</title>
        <authorList>
            <person name="Ward N.L."/>
            <person name="Challacombe J.F."/>
            <person name="Janssen P.H."/>
            <person name="Henrissat B."/>
            <person name="Coutinho P.M."/>
            <person name="Wu M."/>
            <person name="Xie G."/>
            <person name="Haft D.H."/>
            <person name="Sait M."/>
            <person name="Badger J."/>
            <person name="Barabote R.D."/>
            <person name="Bradley B."/>
            <person name="Brettin T.S."/>
            <person name="Brinkac L.M."/>
            <person name="Bruce D."/>
            <person name="Creasy T."/>
            <person name="Daugherty S.C."/>
            <person name="Davidsen T.M."/>
            <person name="DeBoy R.T."/>
            <person name="Detter J.C."/>
            <person name="Dodson R.J."/>
            <person name="Durkin A.S."/>
            <person name="Ganapathy A."/>
            <person name="Gwinn-Giglio M."/>
            <person name="Han C.S."/>
            <person name="Khouri H."/>
            <person name="Kiss H."/>
            <person name="Kothari S.P."/>
            <person name="Madupu R."/>
            <person name="Nelson K.E."/>
            <person name="Nelson W.C."/>
            <person name="Paulsen I."/>
            <person name="Penn K."/>
            <person name="Ren Q."/>
            <person name="Rosovitz M.J."/>
            <person name="Selengut J.D."/>
            <person name="Shrivastava S."/>
            <person name="Sullivan S.A."/>
            <person name="Tapia R."/>
            <person name="Thompson L.S."/>
            <person name="Watkins K.L."/>
            <person name="Yang Q."/>
            <person name="Yu C."/>
            <person name="Zafar N."/>
            <person name="Zhou L."/>
            <person name="Kuske C.R."/>
        </authorList>
    </citation>
    <scope>NUCLEOTIDE SEQUENCE [LARGE SCALE GENOMIC DNA]</scope>
    <source>
        <strain evidence="3">ATCC 51196 / DSM 11244 / BCRC 80197 / JCM 7670 / NBRC 15755 / NCIMB 13165 / 161</strain>
    </source>
</reference>
<sequence length="342" mass="37313">MRFPGVVIFIILIRSRYGDSYMSRTFVFYNPMLVASSRRQALLRRLETRLREGFAAQGQEVAVAPTLSAFSAGSQAAEAVAAGYDRFVVCGGDGTIFQVLQGIAGKGVSLGVIPMGTGNVIAQNLGLPRDPERAAGMLLRAKPREVTLGRLTVHPVGHKRPRSWYFLIAAGMGLHAALMNLSQTGQGKRIGGRSAYFAGGARILLRDPIEEFDLEFTRVSGETRRYAVSEAIAVQLPHLNLWQPGGDWFAPHLRLAWIPRTGRGGFFTSVLKALSNKVPMEGPGDPIKIRPYYEDVTRMVCRPLAGGDGRSRLLVEADGEVLGAQYAEIGMARERVSLLFPE</sequence>
<dbReference type="AlphaFoldDB" id="C1F5G3"/>
<proteinExistence type="predicted"/>
<dbReference type="eggNOG" id="COG1597">
    <property type="taxonomic scope" value="Bacteria"/>
</dbReference>
<dbReference type="Proteomes" id="UP000002207">
    <property type="component" value="Chromosome"/>
</dbReference>
<dbReference type="InterPro" id="IPR016064">
    <property type="entry name" value="NAD/diacylglycerol_kinase_sf"/>
</dbReference>
<dbReference type="InterPro" id="IPR017438">
    <property type="entry name" value="ATP-NAD_kinase_N"/>
</dbReference>
<accession>C1F5G3</accession>
<dbReference type="Pfam" id="PF00781">
    <property type="entry name" value="DAGK_cat"/>
    <property type="match status" value="1"/>
</dbReference>
<dbReference type="SUPFAM" id="SSF111331">
    <property type="entry name" value="NAD kinase/diacylglycerol kinase-like"/>
    <property type="match status" value="1"/>
</dbReference>
<dbReference type="OrthoDB" id="142078at2"/>
<dbReference type="HOGENOM" id="CLU_045532_2_1_0"/>
<dbReference type="SMART" id="SM00046">
    <property type="entry name" value="DAGKc"/>
    <property type="match status" value="1"/>
</dbReference>
<dbReference type="InterPro" id="IPR001206">
    <property type="entry name" value="Diacylglycerol_kinase_cat_dom"/>
</dbReference>
<dbReference type="PROSITE" id="PS50146">
    <property type="entry name" value="DAGK"/>
    <property type="match status" value="1"/>
</dbReference>
<dbReference type="PANTHER" id="PTHR12358">
    <property type="entry name" value="SPHINGOSINE KINASE"/>
    <property type="match status" value="1"/>
</dbReference>
<dbReference type="EMBL" id="CP001472">
    <property type="protein sequence ID" value="ACO34480.1"/>
    <property type="molecule type" value="Genomic_DNA"/>
</dbReference>
<gene>
    <name evidence="2" type="ordered locus">ACP_1338</name>
</gene>